<keyword evidence="4 5" id="KW-0694">RNA-binding</keyword>
<keyword evidence="3 5" id="KW-0949">S-adenosyl-L-methionine</keyword>
<sequence>MEATIPVPSPPLPDAFLDFLNENGLDPSIYASTTSHTTPRYIRVKPGDGEAHVPEIEAEINCKLERVDWLPGFFSIPPQIQIASTNAYREGKIYGMDAASGAAVLALDVSPGDHVLDLCAAPGAKLCMLSDLLGSSGSLTGVDVARHRLASCRTILQKYALGDRCRLFVADGTSFSLLPLRAYESEKKCLNSTGTLLFEETMDTFKEWLPKRSWKERKRASKERKGIVSQIVQGPQEPELIFYGQHSGVVGLSKSELFRAAWSNSSDTGYDKVLVDAECTHDGSIRHIQKFEHWGWKTLQRRVLDAERTDTLAHLQATISSLNTCWIRFLLQLCFYSLTVAQNENVVEQFLSGNPSAELQDIDAAKNWPCKSGQAVMTPITGFILLSYVIITIVLSDRVASTVNCLFHHIANGEQKSFNGGNSTNCLAHRQSKK</sequence>
<evidence type="ECO:0000256" key="4">
    <source>
        <dbReference type="ARBA" id="ARBA00022884"/>
    </source>
</evidence>
<accession>A0A200Q0Y2</accession>
<feature type="binding site" evidence="5">
    <location>
        <position position="143"/>
    </location>
    <ligand>
        <name>S-adenosyl-L-methionine</name>
        <dbReference type="ChEBI" id="CHEBI:59789"/>
    </ligand>
</feature>
<dbReference type="GO" id="GO:0008173">
    <property type="term" value="F:RNA methyltransferase activity"/>
    <property type="evidence" value="ECO:0007669"/>
    <property type="project" value="InterPro"/>
</dbReference>
<dbReference type="EMBL" id="MVGT01003377">
    <property type="protein sequence ID" value="OVA04131.1"/>
    <property type="molecule type" value="Genomic_DNA"/>
</dbReference>
<keyword evidence="6" id="KW-1133">Transmembrane helix</keyword>
<dbReference type="OMA" id="KYEKWGW"/>
<dbReference type="PROSITE" id="PS51686">
    <property type="entry name" value="SAM_MT_RSMB_NOP"/>
    <property type="match status" value="1"/>
</dbReference>
<dbReference type="GO" id="GO:0001510">
    <property type="term" value="P:RNA methylation"/>
    <property type="evidence" value="ECO:0007669"/>
    <property type="project" value="InterPro"/>
</dbReference>
<protein>
    <submittedName>
        <fullName evidence="8">Bacterial Fmu (Sun)/eukaryotic nucleolar NOL1/Nop2p</fullName>
    </submittedName>
</protein>
<evidence type="ECO:0000259" key="7">
    <source>
        <dbReference type="PROSITE" id="PS51686"/>
    </source>
</evidence>
<evidence type="ECO:0000256" key="5">
    <source>
        <dbReference type="PROSITE-ProRule" id="PRU01023"/>
    </source>
</evidence>
<name>A0A200Q0Y2_MACCD</name>
<keyword evidence="2 5" id="KW-0808">Transferase</keyword>
<dbReference type="CDD" id="cd02440">
    <property type="entry name" value="AdoMet_MTases"/>
    <property type="match status" value="1"/>
</dbReference>
<dbReference type="Pfam" id="PF01189">
    <property type="entry name" value="Methyltr_RsmB-F"/>
    <property type="match status" value="1"/>
</dbReference>
<dbReference type="FunCoup" id="A0A200Q0Y2">
    <property type="interactions" value="593"/>
</dbReference>
<keyword evidence="9" id="KW-1185">Reference proteome</keyword>
<evidence type="ECO:0000256" key="3">
    <source>
        <dbReference type="ARBA" id="ARBA00022691"/>
    </source>
</evidence>
<dbReference type="InParanoid" id="A0A200Q0Y2"/>
<feature type="transmembrane region" description="Helical" evidence="6">
    <location>
        <begin position="376"/>
        <end position="395"/>
    </location>
</feature>
<comment type="similarity">
    <text evidence="5">Belongs to the class I-like SAM-binding methyltransferase superfamily. RsmB/NOP family.</text>
</comment>
<reference evidence="8 9" key="1">
    <citation type="journal article" date="2017" name="Mol. Plant">
        <title>The Genome of Medicinal Plant Macleaya cordata Provides New Insights into Benzylisoquinoline Alkaloids Metabolism.</title>
        <authorList>
            <person name="Liu X."/>
            <person name="Liu Y."/>
            <person name="Huang P."/>
            <person name="Ma Y."/>
            <person name="Qing Z."/>
            <person name="Tang Q."/>
            <person name="Cao H."/>
            <person name="Cheng P."/>
            <person name="Zheng Y."/>
            <person name="Yuan Z."/>
            <person name="Zhou Y."/>
            <person name="Liu J."/>
            <person name="Tang Z."/>
            <person name="Zhuo Y."/>
            <person name="Zhang Y."/>
            <person name="Yu L."/>
            <person name="Huang J."/>
            <person name="Yang P."/>
            <person name="Peng Q."/>
            <person name="Zhang J."/>
            <person name="Jiang W."/>
            <person name="Zhang Z."/>
            <person name="Lin K."/>
            <person name="Ro D.K."/>
            <person name="Chen X."/>
            <person name="Xiong X."/>
            <person name="Shang Y."/>
            <person name="Huang S."/>
            <person name="Zeng J."/>
        </authorList>
    </citation>
    <scope>NUCLEOTIDE SEQUENCE [LARGE SCALE GENOMIC DNA]</scope>
    <source>
        <strain evidence="9">cv. BLH2017</strain>
        <tissue evidence="8">Root</tissue>
    </source>
</reference>
<evidence type="ECO:0000256" key="6">
    <source>
        <dbReference type="SAM" id="Phobius"/>
    </source>
</evidence>
<dbReference type="Gene3D" id="3.40.50.150">
    <property type="entry name" value="Vaccinia Virus protein VP39"/>
    <property type="match status" value="1"/>
</dbReference>
<comment type="caution">
    <text evidence="8">The sequence shown here is derived from an EMBL/GenBank/DDBJ whole genome shotgun (WGS) entry which is preliminary data.</text>
</comment>
<keyword evidence="6" id="KW-0812">Transmembrane</keyword>
<dbReference type="STRING" id="56857.A0A200Q0Y2"/>
<dbReference type="Proteomes" id="UP000195402">
    <property type="component" value="Unassembled WGS sequence"/>
</dbReference>
<keyword evidence="1 5" id="KW-0489">Methyltransferase</keyword>
<dbReference type="PANTHER" id="PTHR22807:SF16">
    <property type="entry name" value="SAM-DEPENDENT MTASE RSMB_NOP-TYPE DOMAIN-CONTAINING PROTEIN"/>
    <property type="match status" value="1"/>
</dbReference>
<dbReference type="InterPro" id="IPR001678">
    <property type="entry name" value="MeTrfase_RsmB-F_NOP2_dom"/>
</dbReference>
<feature type="binding site" evidence="5">
    <location>
        <position position="171"/>
    </location>
    <ligand>
        <name>S-adenosyl-L-methionine</name>
        <dbReference type="ChEBI" id="CHEBI:59789"/>
    </ligand>
</feature>
<evidence type="ECO:0000313" key="8">
    <source>
        <dbReference type="EMBL" id="OVA04131.1"/>
    </source>
</evidence>
<comment type="caution">
    <text evidence="5">Lacks conserved residue(s) required for the propagation of feature annotation.</text>
</comment>
<keyword evidence="6" id="KW-0472">Membrane</keyword>
<dbReference type="PRINTS" id="PR02010">
    <property type="entry name" value="RCMT9"/>
</dbReference>
<dbReference type="OrthoDB" id="427002at2759"/>
<gene>
    <name evidence="8" type="ORF">BVC80_7859g2</name>
</gene>
<dbReference type="SUPFAM" id="SSF53335">
    <property type="entry name" value="S-adenosyl-L-methionine-dependent methyltransferases"/>
    <property type="match status" value="1"/>
</dbReference>
<dbReference type="InterPro" id="IPR029063">
    <property type="entry name" value="SAM-dependent_MTases_sf"/>
</dbReference>
<dbReference type="InterPro" id="IPR049560">
    <property type="entry name" value="MeTrfase_RsmB-F_NOP2_cat"/>
</dbReference>
<evidence type="ECO:0000256" key="2">
    <source>
        <dbReference type="ARBA" id="ARBA00022679"/>
    </source>
</evidence>
<dbReference type="InterPro" id="IPR023267">
    <property type="entry name" value="RCMT"/>
</dbReference>
<evidence type="ECO:0000256" key="1">
    <source>
        <dbReference type="ARBA" id="ARBA00022603"/>
    </source>
</evidence>
<dbReference type="PANTHER" id="PTHR22807">
    <property type="entry name" value="NOP2 YEAST -RELATED NOL1/NOP2/FMU SUN DOMAIN-CONTAINING"/>
    <property type="match status" value="1"/>
</dbReference>
<dbReference type="GO" id="GO:0003723">
    <property type="term" value="F:RNA binding"/>
    <property type="evidence" value="ECO:0007669"/>
    <property type="project" value="UniProtKB-UniRule"/>
</dbReference>
<feature type="domain" description="SAM-dependent MTase RsmB/NOP-type" evidence="7">
    <location>
        <begin position="30"/>
        <end position="173"/>
    </location>
</feature>
<evidence type="ECO:0000313" key="9">
    <source>
        <dbReference type="Proteomes" id="UP000195402"/>
    </source>
</evidence>
<organism evidence="8 9">
    <name type="scientific">Macleaya cordata</name>
    <name type="common">Five-seeded plume-poppy</name>
    <name type="synonym">Bocconia cordata</name>
    <dbReference type="NCBI Taxonomy" id="56857"/>
    <lineage>
        <taxon>Eukaryota</taxon>
        <taxon>Viridiplantae</taxon>
        <taxon>Streptophyta</taxon>
        <taxon>Embryophyta</taxon>
        <taxon>Tracheophyta</taxon>
        <taxon>Spermatophyta</taxon>
        <taxon>Magnoliopsida</taxon>
        <taxon>Ranunculales</taxon>
        <taxon>Papaveraceae</taxon>
        <taxon>Papaveroideae</taxon>
        <taxon>Macleaya</taxon>
    </lineage>
</organism>
<proteinExistence type="inferred from homology"/>
<dbReference type="InterPro" id="IPR023269">
    <property type="entry name" value="RCMT_subfamily_9"/>
</dbReference>
<dbReference type="AlphaFoldDB" id="A0A200Q0Y2"/>